<dbReference type="PANTHER" id="PTHR43662">
    <property type="match status" value="1"/>
</dbReference>
<protein>
    <submittedName>
        <fullName evidence="2">Uncharacterized protein DUF1996</fullName>
    </submittedName>
</protein>
<dbReference type="InterPro" id="IPR018535">
    <property type="entry name" value="DUF1996"/>
</dbReference>
<feature type="domain" description="DUF1996" evidence="1">
    <location>
        <begin position="57"/>
        <end position="266"/>
    </location>
</feature>
<dbReference type="PANTHER" id="PTHR43662:SF3">
    <property type="entry name" value="DOMAIN PROTEIN, PUTATIVE (AFU_ORTHOLOGUE AFUA_6G11970)-RELATED"/>
    <property type="match status" value="1"/>
</dbReference>
<dbReference type="Proteomes" id="UP000294558">
    <property type="component" value="Unassembled WGS sequence"/>
</dbReference>
<reference evidence="2 3" key="1">
    <citation type="submission" date="2019-03" db="EMBL/GenBank/DDBJ databases">
        <title>Sequencing the genomes of 1000 actinobacteria strains.</title>
        <authorList>
            <person name="Klenk H.-P."/>
        </authorList>
    </citation>
    <scope>NUCLEOTIDE SEQUENCE [LARGE SCALE GENOMIC DNA]</scope>
    <source>
        <strain evidence="2 3">DSM 18936</strain>
    </source>
</reference>
<evidence type="ECO:0000313" key="3">
    <source>
        <dbReference type="Proteomes" id="UP000294558"/>
    </source>
</evidence>
<dbReference type="AlphaFoldDB" id="A0A4R7HZ49"/>
<proteinExistence type="predicted"/>
<accession>A0A4R7HZ49</accession>
<name>A0A4R7HZ49_9ACTN</name>
<organism evidence="2 3">
    <name type="scientific">Ilumatobacter fluminis</name>
    <dbReference type="NCBI Taxonomy" id="467091"/>
    <lineage>
        <taxon>Bacteria</taxon>
        <taxon>Bacillati</taxon>
        <taxon>Actinomycetota</taxon>
        <taxon>Acidimicrobiia</taxon>
        <taxon>Acidimicrobiales</taxon>
        <taxon>Ilumatobacteraceae</taxon>
        <taxon>Ilumatobacter</taxon>
    </lineage>
</organism>
<evidence type="ECO:0000313" key="2">
    <source>
        <dbReference type="EMBL" id="TDT15809.1"/>
    </source>
</evidence>
<sequence>MTAVAVLAGCGSSDPELAGSDEPAVAVDAPDRVLTGPQGTRGQFVVECGFDRFLPDDPIVHPGAAGASHLHQFFGAVDVSVESTYDEMLEGATTCDQLADTASYWTPTLVGADGAPVEPLRAVAYYRAGPDIDPTTVVPYPPGMMMVAGDHTAIEPQPLSIVSWSCESGGRREVRPFDCTGAPSLRMWITFQDCWNGVDERSPIVPKPSMHVAYSAAGECPESHPVPIPQLQLAIDFPVPPVDDLDQLALSSGNILSGHADFWNAWHQDKLRNEVVNCIHRDLPCGVSG</sequence>
<gene>
    <name evidence="2" type="ORF">BDK89_1387</name>
</gene>
<dbReference type="Pfam" id="PF09362">
    <property type="entry name" value="DUF1996"/>
    <property type="match status" value="1"/>
</dbReference>
<keyword evidence="3" id="KW-1185">Reference proteome</keyword>
<evidence type="ECO:0000259" key="1">
    <source>
        <dbReference type="Pfam" id="PF09362"/>
    </source>
</evidence>
<comment type="caution">
    <text evidence="2">The sequence shown here is derived from an EMBL/GenBank/DDBJ whole genome shotgun (WGS) entry which is preliminary data.</text>
</comment>
<dbReference type="EMBL" id="SOAU01000001">
    <property type="protein sequence ID" value="TDT15809.1"/>
    <property type="molecule type" value="Genomic_DNA"/>
</dbReference>